<dbReference type="GO" id="GO:0016787">
    <property type="term" value="F:hydrolase activity"/>
    <property type="evidence" value="ECO:0007669"/>
    <property type="project" value="UniProtKB-KW"/>
</dbReference>
<dbReference type="AlphaFoldDB" id="A0A7T6Z033"/>
<organism evidence="2 3">
    <name type="scientific">Salicibibacter cibarius</name>
    <dbReference type="NCBI Taxonomy" id="2743000"/>
    <lineage>
        <taxon>Bacteria</taxon>
        <taxon>Bacillati</taxon>
        <taxon>Bacillota</taxon>
        <taxon>Bacilli</taxon>
        <taxon>Bacillales</taxon>
        <taxon>Bacillaceae</taxon>
        <taxon>Salicibibacter</taxon>
    </lineage>
</organism>
<dbReference type="RefSeq" id="WP_200126652.1">
    <property type="nucleotide sequence ID" value="NZ_CP054705.1"/>
</dbReference>
<keyword evidence="2" id="KW-0378">Hydrolase</keyword>
<dbReference type="PRINTS" id="PR00111">
    <property type="entry name" value="ABHYDROLASE"/>
</dbReference>
<dbReference type="Pfam" id="PF00561">
    <property type="entry name" value="Abhydrolase_1"/>
    <property type="match status" value="1"/>
</dbReference>
<evidence type="ECO:0000313" key="2">
    <source>
        <dbReference type="EMBL" id="QQK74452.1"/>
    </source>
</evidence>
<keyword evidence="3" id="KW-1185">Reference proteome</keyword>
<dbReference type="Gene3D" id="3.40.50.1820">
    <property type="entry name" value="alpha/beta hydrolase"/>
    <property type="match status" value="1"/>
</dbReference>
<dbReference type="KEGG" id="scia:HUG15_01730"/>
<evidence type="ECO:0000259" key="1">
    <source>
        <dbReference type="Pfam" id="PF00561"/>
    </source>
</evidence>
<dbReference type="InterPro" id="IPR029058">
    <property type="entry name" value="AB_hydrolase_fold"/>
</dbReference>
<dbReference type="GO" id="GO:0016020">
    <property type="term" value="C:membrane"/>
    <property type="evidence" value="ECO:0007669"/>
    <property type="project" value="TreeGrafter"/>
</dbReference>
<protein>
    <submittedName>
        <fullName evidence="2">Alpha/beta hydrolase</fullName>
    </submittedName>
</protein>
<dbReference type="PANTHER" id="PTHR43798">
    <property type="entry name" value="MONOACYLGLYCEROL LIPASE"/>
    <property type="match status" value="1"/>
</dbReference>
<accession>A0A7T6Z033</accession>
<dbReference type="PANTHER" id="PTHR43798:SF33">
    <property type="entry name" value="HYDROLASE, PUTATIVE (AFU_ORTHOLOGUE AFUA_2G14860)-RELATED"/>
    <property type="match status" value="1"/>
</dbReference>
<sequence>MPHIDLGDYTIHYRIEGNGPTLVLLHGMGNNSKSWKSQLDMLKHSFTVIAWDAPGYGLSSDPKEEFQTFTDFAVVLKKFLDAMSLTRVYVLGHSMGAAIALELYNISPNAIKGLILADATRGAADITSFENKQKMNNRLYAINTLPPNELAKQRAKHLLAPNPSEKVLLNVENIMSEVRPPGYRSVIYSLANLDQTKLYLYVNIPTLIICGEKDKVTPVQVSKLINDSITESDLVIIPETGHLCYQEDPDSFNYHVMLFLQKTEHSNEILKKDYAVNIGEKDFN</sequence>
<proteinExistence type="predicted"/>
<name>A0A7T6Z033_9BACI</name>
<dbReference type="EMBL" id="CP054705">
    <property type="protein sequence ID" value="QQK74452.1"/>
    <property type="molecule type" value="Genomic_DNA"/>
</dbReference>
<evidence type="ECO:0000313" key="3">
    <source>
        <dbReference type="Proteomes" id="UP000595823"/>
    </source>
</evidence>
<dbReference type="InterPro" id="IPR050266">
    <property type="entry name" value="AB_hydrolase_sf"/>
</dbReference>
<dbReference type="InterPro" id="IPR000073">
    <property type="entry name" value="AB_hydrolase_1"/>
</dbReference>
<gene>
    <name evidence="2" type="ORF">HUG15_01730</name>
</gene>
<dbReference type="SUPFAM" id="SSF53474">
    <property type="entry name" value="alpha/beta-Hydrolases"/>
    <property type="match status" value="1"/>
</dbReference>
<reference evidence="2 3" key="1">
    <citation type="submission" date="2020-06" db="EMBL/GenBank/DDBJ databases">
        <title>Genomic analysis of Salicibibacter sp. NKC5-3.</title>
        <authorList>
            <person name="Oh Y.J."/>
        </authorList>
    </citation>
    <scope>NUCLEOTIDE SEQUENCE [LARGE SCALE GENOMIC DNA]</scope>
    <source>
        <strain evidence="2 3">NKC5-3</strain>
    </source>
</reference>
<dbReference type="Proteomes" id="UP000595823">
    <property type="component" value="Chromosome"/>
</dbReference>
<feature type="domain" description="AB hydrolase-1" evidence="1">
    <location>
        <begin position="20"/>
        <end position="247"/>
    </location>
</feature>